<keyword evidence="2 5" id="KW-0690">Ribosome biogenesis</keyword>
<dbReference type="InterPro" id="IPR012337">
    <property type="entry name" value="RNaseH-like_sf"/>
</dbReference>
<sequence>MTAASCSITEPVTDNSRTDGGIAPQAPLPPAFSTPLLALDIGTIRIGVAVCDRLGISCRGVTCLMRRDTGWPKQLGKLVSEYGAKGIVAGLPKNMDGTEGVQAADARSAVKELGRHLKLPVVFQDERLSSWTAKERLYGQGLSEKKVKERLDQTAAAVILEDFLSAHPGIAGKYR</sequence>
<reference evidence="8 9" key="1">
    <citation type="journal article" date="2019" name="Appl. Environ. Microbiol.">
        <title>Environmental Evidence and Genomic Insight of Iron-oxidizing Bacteria Preference Towards More Corrosion Resistant Stainless Steel at Higher Salinities.</title>
        <authorList>
            <person name="Garrison C.E."/>
            <person name="Price K.A."/>
            <person name="Field E.K."/>
        </authorList>
    </citation>
    <scope>NUCLEOTIDE SEQUENCE [LARGE SCALE GENOMIC DNA]</scope>
    <source>
        <strain evidence="8 9">P3</strain>
    </source>
</reference>
<dbReference type="RefSeq" id="WP_138238397.1">
    <property type="nucleotide sequence ID" value="NZ_VBRZ01000006.1"/>
</dbReference>
<dbReference type="PANTHER" id="PTHR33317">
    <property type="entry name" value="POLYNUCLEOTIDYL TRANSFERASE, RIBONUCLEASE H-LIKE SUPERFAMILY PROTEIN"/>
    <property type="match status" value="1"/>
</dbReference>
<dbReference type="Pfam" id="PF03652">
    <property type="entry name" value="RuvX"/>
    <property type="match status" value="1"/>
</dbReference>
<evidence type="ECO:0000256" key="4">
    <source>
        <dbReference type="ARBA" id="ARBA00022801"/>
    </source>
</evidence>
<feature type="region of interest" description="Disordered" evidence="6">
    <location>
        <begin position="1"/>
        <end position="25"/>
    </location>
</feature>
<dbReference type="InterPro" id="IPR037027">
    <property type="entry name" value="YqgF/RNaseH-like_dom_sf"/>
</dbReference>
<evidence type="ECO:0000313" key="8">
    <source>
        <dbReference type="EMBL" id="TLS68779.1"/>
    </source>
</evidence>
<dbReference type="NCBIfam" id="TIGR00250">
    <property type="entry name" value="RNAse_H_YqgF"/>
    <property type="match status" value="1"/>
</dbReference>
<evidence type="ECO:0000256" key="3">
    <source>
        <dbReference type="ARBA" id="ARBA00022722"/>
    </source>
</evidence>
<dbReference type="OrthoDB" id="9796140at2"/>
<protein>
    <recommendedName>
        <fullName evidence="5">Putative pre-16S rRNA nuclease</fullName>
        <ecNumber evidence="5">3.1.-.-</ecNumber>
    </recommendedName>
</protein>
<name>A0A5R9GVJ7_9PROT</name>
<dbReference type="GO" id="GO:0000967">
    <property type="term" value="P:rRNA 5'-end processing"/>
    <property type="evidence" value="ECO:0007669"/>
    <property type="project" value="UniProtKB-UniRule"/>
</dbReference>
<dbReference type="GO" id="GO:0004518">
    <property type="term" value="F:nuclease activity"/>
    <property type="evidence" value="ECO:0007669"/>
    <property type="project" value="UniProtKB-KW"/>
</dbReference>
<dbReference type="GO" id="GO:0016788">
    <property type="term" value="F:hydrolase activity, acting on ester bonds"/>
    <property type="evidence" value="ECO:0007669"/>
    <property type="project" value="UniProtKB-UniRule"/>
</dbReference>
<dbReference type="InterPro" id="IPR005227">
    <property type="entry name" value="YqgF"/>
</dbReference>
<accession>A0A5R9GVJ7</accession>
<dbReference type="SUPFAM" id="SSF53098">
    <property type="entry name" value="Ribonuclease H-like"/>
    <property type="match status" value="1"/>
</dbReference>
<dbReference type="EMBL" id="VBRY01000002">
    <property type="protein sequence ID" value="TLS68779.1"/>
    <property type="molecule type" value="Genomic_DNA"/>
</dbReference>
<proteinExistence type="inferred from homology"/>
<feature type="domain" description="YqgF/RNase H-like" evidence="7">
    <location>
        <begin position="34"/>
        <end position="133"/>
    </location>
</feature>
<dbReference type="SMART" id="SM00732">
    <property type="entry name" value="YqgFc"/>
    <property type="match status" value="1"/>
</dbReference>
<evidence type="ECO:0000256" key="2">
    <source>
        <dbReference type="ARBA" id="ARBA00022517"/>
    </source>
</evidence>
<dbReference type="CDD" id="cd16964">
    <property type="entry name" value="YqgF"/>
    <property type="match status" value="1"/>
</dbReference>
<dbReference type="Proteomes" id="UP000306585">
    <property type="component" value="Unassembled WGS sequence"/>
</dbReference>
<evidence type="ECO:0000313" key="9">
    <source>
        <dbReference type="Proteomes" id="UP000306585"/>
    </source>
</evidence>
<evidence type="ECO:0000256" key="1">
    <source>
        <dbReference type="ARBA" id="ARBA00022490"/>
    </source>
</evidence>
<feature type="compositionally biased region" description="Polar residues" evidence="6">
    <location>
        <begin position="1"/>
        <end position="15"/>
    </location>
</feature>
<gene>
    <name evidence="8" type="primary">ruvX</name>
    <name evidence="8" type="ORF">FEF65_01955</name>
</gene>
<comment type="function">
    <text evidence="5">Could be a nuclease involved in processing of the 5'-end of pre-16S rRNA.</text>
</comment>
<evidence type="ECO:0000256" key="6">
    <source>
        <dbReference type="SAM" id="MobiDB-lite"/>
    </source>
</evidence>
<dbReference type="HAMAP" id="MF_00651">
    <property type="entry name" value="Nuclease_YqgF"/>
    <property type="match status" value="1"/>
</dbReference>
<evidence type="ECO:0000256" key="5">
    <source>
        <dbReference type="HAMAP-Rule" id="MF_00651"/>
    </source>
</evidence>
<dbReference type="PANTHER" id="PTHR33317:SF4">
    <property type="entry name" value="POLYNUCLEOTIDYL TRANSFERASE, RIBONUCLEASE H-LIKE SUPERFAMILY PROTEIN"/>
    <property type="match status" value="1"/>
</dbReference>
<dbReference type="Gene3D" id="3.30.420.140">
    <property type="entry name" value="YqgF/RNase H-like domain"/>
    <property type="match status" value="1"/>
</dbReference>
<dbReference type="GO" id="GO:0005829">
    <property type="term" value="C:cytosol"/>
    <property type="evidence" value="ECO:0007669"/>
    <property type="project" value="TreeGrafter"/>
</dbReference>
<dbReference type="InterPro" id="IPR006641">
    <property type="entry name" value="YqgF/RNaseH-like_dom"/>
</dbReference>
<dbReference type="AlphaFoldDB" id="A0A5R9GVJ7"/>
<keyword evidence="4 5" id="KW-0378">Hydrolase</keyword>
<comment type="subcellular location">
    <subcellularLocation>
        <location evidence="5">Cytoplasm</location>
    </subcellularLocation>
</comment>
<keyword evidence="3 5" id="KW-0540">Nuclease</keyword>
<comment type="similarity">
    <text evidence="5">Belongs to the YqgF HJR family.</text>
</comment>
<evidence type="ECO:0000259" key="7">
    <source>
        <dbReference type="SMART" id="SM00732"/>
    </source>
</evidence>
<organism evidence="8 9">
    <name type="scientific">Mariprofundus erugo</name>
    <dbReference type="NCBI Taxonomy" id="2528639"/>
    <lineage>
        <taxon>Bacteria</taxon>
        <taxon>Pseudomonadati</taxon>
        <taxon>Pseudomonadota</taxon>
        <taxon>Candidatius Mariprofundia</taxon>
        <taxon>Mariprofundales</taxon>
        <taxon>Mariprofundaceae</taxon>
        <taxon>Mariprofundus</taxon>
    </lineage>
</organism>
<dbReference type="EC" id="3.1.-.-" evidence="5"/>
<comment type="caution">
    <text evidence="8">The sequence shown here is derived from an EMBL/GenBank/DDBJ whole genome shotgun (WGS) entry which is preliminary data.</text>
</comment>
<keyword evidence="1 5" id="KW-0963">Cytoplasm</keyword>
<keyword evidence="9" id="KW-1185">Reference proteome</keyword>